<keyword evidence="3" id="KW-0645">Protease</keyword>
<feature type="region of interest" description="Disordered" evidence="1">
    <location>
        <begin position="46"/>
        <end position="65"/>
    </location>
</feature>
<dbReference type="GO" id="GO:0006508">
    <property type="term" value="P:proteolysis"/>
    <property type="evidence" value="ECO:0007669"/>
    <property type="project" value="UniProtKB-KW"/>
</dbReference>
<feature type="compositionally biased region" description="Basic and acidic residues" evidence="1">
    <location>
        <begin position="55"/>
        <end position="65"/>
    </location>
</feature>
<keyword evidence="2" id="KW-0732">Signal</keyword>
<dbReference type="AlphaFoldDB" id="A0A3A3GCL1"/>
<feature type="chain" id="PRO_5017389325" evidence="2">
    <location>
        <begin position="25"/>
        <end position="135"/>
    </location>
</feature>
<accession>A0A3A3GCL1</accession>
<sequence>MKRTPAVAAWTTLMLLLLASPAAAEAGSANEAAQWQPFGQVVSDIVQPANAADKGSSREEADTDKELEQIKTQMQELRQQMKSLHEKKIQLLAKKHGIATEGKTSKQIRQELREKLGKEGRLFHEKHRNMERHGE</sequence>
<protein>
    <submittedName>
        <fullName evidence="3">Serine protease</fullName>
    </submittedName>
</protein>
<dbReference type="EMBL" id="QYZD01000027">
    <property type="protein sequence ID" value="RJG21138.1"/>
    <property type="molecule type" value="Genomic_DNA"/>
</dbReference>
<evidence type="ECO:0000313" key="4">
    <source>
        <dbReference type="Proteomes" id="UP000266177"/>
    </source>
</evidence>
<dbReference type="RefSeq" id="WP_119795716.1">
    <property type="nucleotide sequence ID" value="NZ_QYZD01000027.1"/>
</dbReference>
<evidence type="ECO:0000256" key="2">
    <source>
        <dbReference type="SAM" id="SignalP"/>
    </source>
</evidence>
<dbReference type="Proteomes" id="UP000266177">
    <property type="component" value="Unassembled WGS sequence"/>
</dbReference>
<evidence type="ECO:0000313" key="3">
    <source>
        <dbReference type="EMBL" id="RJG21138.1"/>
    </source>
</evidence>
<keyword evidence="3" id="KW-0378">Hydrolase</keyword>
<reference evidence="3 4" key="1">
    <citation type="submission" date="2018-09" db="EMBL/GenBank/DDBJ databases">
        <title>Paenibacillus SK2017-BO5.</title>
        <authorList>
            <person name="Piskunova J.V."/>
            <person name="Dubiley S.A."/>
            <person name="Severinov K.V."/>
        </authorList>
    </citation>
    <scope>NUCLEOTIDE SEQUENCE [LARGE SCALE GENOMIC DNA]</scope>
    <source>
        <strain evidence="3 4">BO5</strain>
    </source>
</reference>
<evidence type="ECO:0000256" key="1">
    <source>
        <dbReference type="SAM" id="MobiDB-lite"/>
    </source>
</evidence>
<feature type="compositionally biased region" description="Basic residues" evidence="1">
    <location>
        <begin position="124"/>
        <end position="135"/>
    </location>
</feature>
<name>A0A3A3GCL1_PANTH</name>
<organism evidence="3 4">
    <name type="scientific">Paenibacillus thiaminolyticus</name>
    <name type="common">Bacillus thiaminolyticus</name>
    <dbReference type="NCBI Taxonomy" id="49283"/>
    <lineage>
        <taxon>Bacteria</taxon>
        <taxon>Bacillati</taxon>
        <taxon>Bacillota</taxon>
        <taxon>Bacilli</taxon>
        <taxon>Bacillales</taxon>
        <taxon>Paenibacillaceae</taxon>
        <taxon>Paenibacillus</taxon>
    </lineage>
</organism>
<gene>
    <name evidence="3" type="ORF">DQX05_22645</name>
</gene>
<proteinExistence type="predicted"/>
<dbReference type="GO" id="GO:0008233">
    <property type="term" value="F:peptidase activity"/>
    <property type="evidence" value="ECO:0007669"/>
    <property type="project" value="UniProtKB-KW"/>
</dbReference>
<dbReference type="OrthoDB" id="2616129at2"/>
<feature type="region of interest" description="Disordered" evidence="1">
    <location>
        <begin position="115"/>
        <end position="135"/>
    </location>
</feature>
<feature type="signal peptide" evidence="2">
    <location>
        <begin position="1"/>
        <end position="24"/>
    </location>
</feature>
<comment type="caution">
    <text evidence="3">The sequence shown here is derived from an EMBL/GenBank/DDBJ whole genome shotgun (WGS) entry which is preliminary data.</text>
</comment>